<dbReference type="GO" id="GO:0008658">
    <property type="term" value="F:penicillin binding"/>
    <property type="evidence" value="ECO:0007669"/>
    <property type="project" value="InterPro"/>
</dbReference>
<comment type="subcellular location">
    <subcellularLocation>
        <location evidence="2">Cell inner membrane</location>
        <topology evidence="2">Single-pass type II membrane protein</topology>
    </subcellularLocation>
</comment>
<dbReference type="PANTHER" id="PTHR32282:SF27">
    <property type="entry name" value="PENICILLIN-BINDING PROTEIN 1A"/>
    <property type="match status" value="1"/>
</dbReference>
<dbReference type="GO" id="GO:0008360">
    <property type="term" value="P:regulation of cell shape"/>
    <property type="evidence" value="ECO:0007669"/>
    <property type="project" value="UniProtKB-KW"/>
</dbReference>
<evidence type="ECO:0000256" key="8">
    <source>
        <dbReference type="ARBA" id="ARBA00022475"/>
    </source>
</evidence>
<dbReference type="GO" id="GO:0005886">
    <property type="term" value="C:plasma membrane"/>
    <property type="evidence" value="ECO:0007669"/>
    <property type="project" value="UniProtKB-SubCell"/>
</dbReference>
<keyword evidence="18" id="KW-0573">Peptidoglycan synthesis</keyword>
<feature type="domain" description="Penicillin-binding protein OB-like" evidence="31">
    <location>
        <begin position="370"/>
        <end position="454"/>
    </location>
</feature>
<dbReference type="AlphaFoldDB" id="A0A368BNT5"/>
<evidence type="ECO:0000256" key="19">
    <source>
        <dbReference type="ARBA" id="ARBA00022989"/>
    </source>
</evidence>
<accession>A0A368BNT5</accession>
<dbReference type="EC" id="3.4.16.4" evidence="6"/>
<dbReference type="GO" id="GO:0046677">
    <property type="term" value="P:response to antibiotic"/>
    <property type="evidence" value="ECO:0007669"/>
    <property type="project" value="UniProtKB-KW"/>
</dbReference>
<evidence type="ECO:0000256" key="10">
    <source>
        <dbReference type="ARBA" id="ARBA00022645"/>
    </source>
</evidence>
<dbReference type="SUPFAM" id="SSF56601">
    <property type="entry name" value="beta-lactamase/transpeptidase-like"/>
    <property type="match status" value="1"/>
</dbReference>
<dbReference type="UniPathway" id="UPA00219"/>
<evidence type="ECO:0000256" key="24">
    <source>
        <dbReference type="ARBA" id="ARBA00034000"/>
    </source>
</evidence>
<dbReference type="FunFam" id="1.10.3810.10:FF:000003">
    <property type="entry name" value="Penicillin-binding protein 1a"/>
    <property type="match status" value="1"/>
</dbReference>
<feature type="domain" description="Glycosyl transferase family 51" evidence="30">
    <location>
        <begin position="57"/>
        <end position="231"/>
    </location>
</feature>
<evidence type="ECO:0000256" key="6">
    <source>
        <dbReference type="ARBA" id="ARBA00012448"/>
    </source>
</evidence>
<dbReference type="InterPro" id="IPR001460">
    <property type="entry name" value="PCN-bd_Tpept"/>
</dbReference>
<organism evidence="32 33">
    <name type="scientific">SAR86 cluster bacterium</name>
    <dbReference type="NCBI Taxonomy" id="2030880"/>
    <lineage>
        <taxon>Bacteria</taxon>
        <taxon>Pseudomonadati</taxon>
        <taxon>Pseudomonadota</taxon>
        <taxon>Gammaproteobacteria</taxon>
        <taxon>SAR86 cluster</taxon>
    </lineage>
</organism>
<evidence type="ECO:0000256" key="17">
    <source>
        <dbReference type="ARBA" id="ARBA00022968"/>
    </source>
</evidence>
<evidence type="ECO:0000256" key="9">
    <source>
        <dbReference type="ARBA" id="ARBA00022519"/>
    </source>
</evidence>
<evidence type="ECO:0000256" key="4">
    <source>
        <dbReference type="ARBA" id="ARBA00007090"/>
    </source>
</evidence>
<dbReference type="GO" id="GO:0071555">
    <property type="term" value="P:cell wall organization"/>
    <property type="evidence" value="ECO:0007669"/>
    <property type="project" value="UniProtKB-KW"/>
</dbReference>
<evidence type="ECO:0000256" key="26">
    <source>
        <dbReference type="ARBA" id="ARBA00049902"/>
    </source>
</evidence>
<evidence type="ECO:0000313" key="33">
    <source>
        <dbReference type="Proteomes" id="UP000253032"/>
    </source>
</evidence>
<keyword evidence="10" id="KW-0121">Carboxypeptidase</keyword>
<dbReference type="InterPro" id="IPR050396">
    <property type="entry name" value="Glycosyltr_51/Transpeptidase"/>
</dbReference>
<dbReference type="EC" id="2.4.99.28" evidence="25"/>
<dbReference type="InterPro" id="IPR023346">
    <property type="entry name" value="Lysozyme-like_dom_sf"/>
</dbReference>
<name>A0A368BNT5_9GAMM</name>
<comment type="similarity">
    <text evidence="5">In the N-terminal section; belongs to the glycosyltransferase 51 family.</text>
</comment>
<evidence type="ECO:0000256" key="5">
    <source>
        <dbReference type="ARBA" id="ARBA00007739"/>
    </source>
</evidence>
<gene>
    <name evidence="32" type="ORF">DBW98_01780</name>
</gene>
<evidence type="ECO:0000256" key="16">
    <source>
        <dbReference type="ARBA" id="ARBA00022960"/>
    </source>
</evidence>
<comment type="caution">
    <text evidence="32">The sequence shown here is derived from an EMBL/GenBank/DDBJ whole genome shotgun (WGS) entry which is preliminary data.</text>
</comment>
<keyword evidence="13" id="KW-0808">Transferase</keyword>
<comment type="catalytic activity">
    <reaction evidence="24">
        <text>Preferential cleavage: (Ac)2-L-Lys-D-Ala-|-D-Ala. Also transpeptidation of peptidyl-alanyl moieties that are N-acyl substituents of D-alanine.</text>
        <dbReference type="EC" id="3.4.16.4"/>
    </reaction>
</comment>
<keyword evidence="8" id="KW-1003">Cell membrane</keyword>
<comment type="function">
    <text evidence="1">Cell wall formation. Synthesis of cross-linked peptidoglycan from the lipid intermediates. The enzyme has a penicillin-insensitive transglycosylase N-terminal domain (formation of linear glycan strands) and a penicillin-sensitive transpeptidase C-terminal domain (cross-linking of the peptide subunits).</text>
</comment>
<dbReference type="EMBL" id="QOPC01000006">
    <property type="protein sequence ID" value="RCL38950.1"/>
    <property type="molecule type" value="Genomic_DNA"/>
</dbReference>
<evidence type="ECO:0000256" key="15">
    <source>
        <dbReference type="ARBA" id="ARBA00022801"/>
    </source>
</evidence>
<evidence type="ECO:0000256" key="3">
    <source>
        <dbReference type="ARBA" id="ARBA00004752"/>
    </source>
</evidence>
<dbReference type="GO" id="GO:0030288">
    <property type="term" value="C:outer membrane-bounded periplasmic space"/>
    <property type="evidence" value="ECO:0007669"/>
    <property type="project" value="TreeGrafter"/>
</dbReference>
<keyword evidence="19 28" id="KW-1133">Transmembrane helix</keyword>
<dbReference type="GO" id="GO:0009252">
    <property type="term" value="P:peptidoglycan biosynthetic process"/>
    <property type="evidence" value="ECO:0007669"/>
    <property type="project" value="UniProtKB-UniPathway"/>
</dbReference>
<evidence type="ECO:0000256" key="27">
    <source>
        <dbReference type="ARBA" id="ARBA00060592"/>
    </source>
</evidence>
<dbReference type="Gene3D" id="1.10.3810.10">
    <property type="entry name" value="Biosynthetic peptidoglycan transglycosylase-like"/>
    <property type="match status" value="1"/>
</dbReference>
<dbReference type="GO" id="GO:0006508">
    <property type="term" value="P:proteolysis"/>
    <property type="evidence" value="ECO:0007669"/>
    <property type="project" value="UniProtKB-KW"/>
</dbReference>
<protein>
    <recommendedName>
        <fullName evidence="7">Penicillin-binding protein 1A</fullName>
        <ecNumber evidence="25">2.4.99.28</ecNumber>
        <ecNumber evidence="6">3.4.16.4</ecNumber>
    </recommendedName>
</protein>
<proteinExistence type="inferred from homology"/>
<evidence type="ECO:0000256" key="2">
    <source>
        <dbReference type="ARBA" id="ARBA00004249"/>
    </source>
</evidence>
<evidence type="ECO:0000256" key="22">
    <source>
        <dbReference type="ARBA" id="ARBA00023268"/>
    </source>
</evidence>
<keyword evidence="17" id="KW-0735">Signal-anchor</keyword>
<evidence type="ECO:0000256" key="11">
    <source>
        <dbReference type="ARBA" id="ARBA00022670"/>
    </source>
</evidence>
<keyword evidence="20 28" id="KW-0472">Membrane</keyword>
<evidence type="ECO:0000256" key="28">
    <source>
        <dbReference type="SAM" id="Phobius"/>
    </source>
</evidence>
<evidence type="ECO:0000259" key="29">
    <source>
        <dbReference type="Pfam" id="PF00905"/>
    </source>
</evidence>
<keyword evidence="22" id="KW-0511">Multifunctional enzyme</keyword>
<dbReference type="InterPro" id="IPR001264">
    <property type="entry name" value="Glyco_trans_51"/>
</dbReference>
<evidence type="ECO:0000313" key="32">
    <source>
        <dbReference type="EMBL" id="RCL38950.1"/>
    </source>
</evidence>
<feature type="transmembrane region" description="Helical" evidence="28">
    <location>
        <begin position="12"/>
        <end position="31"/>
    </location>
</feature>
<dbReference type="Gene3D" id="3.40.710.10">
    <property type="entry name" value="DD-peptidase/beta-lactamase superfamily"/>
    <property type="match status" value="2"/>
</dbReference>
<evidence type="ECO:0000256" key="14">
    <source>
        <dbReference type="ARBA" id="ARBA00022692"/>
    </source>
</evidence>
<dbReference type="InterPro" id="IPR012338">
    <property type="entry name" value="Beta-lactam/transpept-like"/>
</dbReference>
<dbReference type="InterPro" id="IPR031376">
    <property type="entry name" value="PCB_OB"/>
</dbReference>
<dbReference type="GO" id="GO:0009002">
    <property type="term" value="F:serine-type D-Ala-D-Ala carboxypeptidase activity"/>
    <property type="evidence" value="ECO:0007669"/>
    <property type="project" value="UniProtKB-EC"/>
</dbReference>
<keyword evidence="16" id="KW-0133">Cell shape</keyword>
<keyword evidence="11" id="KW-0645">Protease</keyword>
<evidence type="ECO:0000256" key="18">
    <source>
        <dbReference type="ARBA" id="ARBA00022984"/>
    </source>
</evidence>
<dbReference type="GO" id="GO:0008955">
    <property type="term" value="F:peptidoglycan glycosyltransferase activity"/>
    <property type="evidence" value="ECO:0007669"/>
    <property type="project" value="UniProtKB-EC"/>
</dbReference>
<dbReference type="Pfam" id="PF00905">
    <property type="entry name" value="Transpeptidase"/>
    <property type="match status" value="1"/>
</dbReference>
<evidence type="ECO:0000256" key="7">
    <source>
        <dbReference type="ARBA" id="ARBA00018638"/>
    </source>
</evidence>
<dbReference type="Pfam" id="PF17092">
    <property type="entry name" value="PCB_OB"/>
    <property type="match status" value="1"/>
</dbReference>
<keyword evidence="23" id="KW-0961">Cell wall biogenesis/degradation</keyword>
<feature type="domain" description="Penicillin-binding protein transpeptidase" evidence="29">
    <location>
        <begin position="458"/>
        <end position="721"/>
    </location>
</feature>
<dbReference type="PANTHER" id="PTHR32282">
    <property type="entry name" value="BINDING PROTEIN TRANSPEPTIDASE, PUTATIVE-RELATED"/>
    <property type="match status" value="1"/>
</dbReference>
<keyword evidence="15" id="KW-0378">Hydrolase</keyword>
<sequence length="813" mass="92395">MLIKFTNWLFKALLMSTLIFILTITGGYFLLKPSLPEINLVDEDALQIPLKIFTSDGVLIGEFGDQKRRTIEYEEIPQNLKNAFLAAEDDQFFEHNGIRIPSLMRAFYQMVRSGQIVSGGGTITMQVVRGYLLSREQKIIRKIKEIYLAFELESSASKEEIFSLYLNTIFLGNRSYGVEAAANKYFSKSINELTLAESALIASSAQLPSRINPIRSPDRSIIRRNWILQRMYKLGYIGRAQYLIAKDEPITVSQLEVNFLLDGRFIAEITRQAMIERYGLSVYKDGLSVFTTLDSKLQQAALNSIYKNLYEYDKRHGWREPISVLNRIPEIFFNELKDNNTDILYEESGIQDELGMNQLFISIIRDCFEELQSIGIHTGGIVIDVKPERIIYLSSSFKLESLLWRDEYKWARRKIDINKLGPTPSNFYDILRSGDLINLTEIDGQNYLDQVPEAEAAFISLNPNNGAVKAYMGGLNFSKSNFDRVKQSFPQAGSSFKPFIYTSAFANGYKASDKINDAPIIFEDSNLESSWRPENYTGKFYGPIRLREALVQSVNLVSIKLLREMGITLSHDFLSKFGFSKSRLAPDLSLALGSSSFSPAEMARAYAILVNSENPKDPFYIEKIVDRDGKIIFKHPLKDEANKNKKSIEAFPWFKTQLAEELEPFRLLSPLEKTLKPIDPRISFITKDILREALSRGSNAKRVKILNRNDIAGKTGTTNDAISTWFSGFHNNLVSTVWIGTDDFSSLGDNEFGSSIALPVWVDFMKTALVDLPEDSWKAPKGISYVRVDRESGKPTSEKSENSYFELFLDEDV</sequence>
<keyword evidence="21" id="KW-0046">Antibiotic resistance</keyword>
<evidence type="ECO:0000259" key="31">
    <source>
        <dbReference type="Pfam" id="PF17092"/>
    </source>
</evidence>
<keyword evidence="14 28" id="KW-0812">Transmembrane</keyword>
<keyword evidence="9" id="KW-0997">Cell inner membrane</keyword>
<comment type="similarity">
    <text evidence="4">In the C-terminal section; belongs to the transpeptidase family.</text>
</comment>
<keyword evidence="12" id="KW-0328">Glycosyltransferase</keyword>
<dbReference type="InterPro" id="IPR036950">
    <property type="entry name" value="PBP_transglycosylase"/>
</dbReference>
<dbReference type="SUPFAM" id="SSF53955">
    <property type="entry name" value="Lysozyme-like"/>
    <property type="match status" value="1"/>
</dbReference>
<evidence type="ECO:0000256" key="25">
    <source>
        <dbReference type="ARBA" id="ARBA00044770"/>
    </source>
</evidence>
<evidence type="ECO:0000256" key="20">
    <source>
        <dbReference type="ARBA" id="ARBA00023136"/>
    </source>
</evidence>
<evidence type="ECO:0000256" key="21">
    <source>
        <dbReference type="ARBA" id="ARBA00023251"/>
    </source>
</evidence>
<evidence type="ECO:0000256" key="13">
    <source>
        <dbReference type="ARBA" id="ARBA00022679"/>
    </source>
</evidence>
<reference evidence="32 33" key="1">
    <citation type="journal article" date="2018" name="Microbiome">
        <title>Fine metagenomic profile of the Mediterranean stratified and mixed water columns revealed by assembly and recruitment.</title>
        <authorList>
            <person name="Haro-Moreno J.M."/>
            <person name="Lopez-Perez M."/>
            <person name="De La Torre J.R."/>
            <person name="Picazo A."/>
            <person name="Camacho A."/>
            <person name="Rodriguez-Valera F."/>
        </authorList>
    </citation>
    <scope>NUCLEOTIDE SEQUENCE [LARGE SCALE GENOMIC DNA]</scope>
    <source>
        <strain evidence="32">MED-G84</strain>
    </source>
</reference>
<evidence type="ECO:0000256" key="1">
    <source>
        <dbReference type="ARBA" id="ARBA00002624"/>
    </source>
</evidence>
<comment type="catalytic activity">
    <reaction evidence="26">
        <text>[GlcNAc-(1-&gt;4)-Mur2Ac(oyl-L-Ala-gamma-D-Glu-L-Lys-D-Ala-D-Ala)](n)-di-trans,octa-cis-undecaprenyl diphosphate + beta-D-GlcNAc-(1-&gt;4)-Mur2Ac(oyl-L-Ala-gamma-D-Glu-L-Lys-D-Ala-D-Ala)-di-trans,octa-cis-undecaprenyl diphosphate = [GlcNAc-(1-&gt;4)-Mur2Ac(oyl-L-Ala-gamma-D-Glu-L-Lys-D-Ala-D-Ala)](n+1)-di-trans,octa-cis-undecaprenyl diphosphate + di-trans,octa-cis-undecaprenyl diphosphate + H(+)</text>
        <dbReference type="Rhea" id="RHEA:23708"/>
        <dbReference type="Rhea" id="RHEA-COMP:9602"/>
        <dbReference type="Rhea" id="RHEA-COMP:9603"/>
        <dbReference type="ChEBI" id="CHEBI:15378"/>
        <dbReference type="ChEBI" id="CHEBI:58405"/>
        <dbReference type="ChEBI" id="CHEBI:60033"/>
        <dbReference type="ChEBI" id="CHEBI:78435"/>
        <dbReference type="EC" id="2.4.99.28"/>
    </reaction>
</comment>
<evidence type="ECO:0000259" key="30">
    <source>
        <dbReference type="Pfam" id="PF00912"/>
    </source>
</evidence>
<comment type="pathway">
    <text evidence="3">Cell wall biogenesis; peptidoglycan biosynthesis.</text>
</comment>
<evidence type="ECO:0000256" key="23">
    <source>
        <dbReference type="ARBA" id="ARBA00023316"/>
    </source>
</evidence>
<dbReference type="Proteomes" id="UP000253032">
    <property type="component" value="Unassembled WGS sequence"/>
</dbReference>
<evidence type="ECO:0000256" key="12">
    <source>
        <dbReference type="ARBA" id="ARBA00022676"/>
    </source>
</evidence>
<comment type="pathway">
    <text evidence="27">Glycan biosynthesis.</text>
</comment>
<dbReference type="Pfam" id="PF00912">
    <property type="entry name" value="Transgly"/>
    <property type="match status" value="1"/>
</dbReference>